<dbReference type="InterPro" id="IPR001367">
    <property type="entry name" value="Fe_dep_repressor"/>
</dbReference>
<evidence type="ECO:0000256" key="7">
    <source>
        <dbReference type="ARBA" id="ARBA00023125"/>
    </source>
</evidence>
<dbReference type="GO" id="GO:0003677">
    <property type="term" value="F:DNA binding"/>
    <property type="evidence" value="ECO:0007669"/>
    <property type="project" value="UniProtKB-KW"/>
</dbReference>
<evidence type="ECO:0000256" key="1">
    <source>
        <dbReference type="ARBA" id="ARBA00004496"/>
    </source>
</evidence>
<dbReference type="Pfam" id="PF01325">
    <property type="entry name" value="Fe_dep_repress"/>
    <property type="match status" value="1"/>
</dbReference>
<accession>A0A191ZK39</accession>
<evidence type="ECO:0000256" key="5">
    <source>
        <dbReference type="ARBA" id="ARBA00023004"/>
    </source>
</evidence>
<proteinExistence type="inferred from homology"/>
<dbReference type="InterPro" id="IPR008988">
    <property type="entry name" value="Transcriptional_repressor_C"/>
</dbReference>
<dbReference type="GO" id="GO:0003700">
    <property type="term" value="F:DNA-binding transcription factor activity"/>
    <property type="evidence" value="ECO:0007669"/>
    <property type="project" value="InterPro"/>
</dbReference>
<dbReference type="PANTHER" id="PTHR33238">
    <property type="entry name" value="IRON (METAL) DEPENDENT REPRESSOR, DTXR FAMILY"/>
    <property type="match status" value="1"/>
</dbReference>
<dbReference type="Gene3D" id="2.30.30.90">
    <property type="match status" value="1"/>
</dbReference>
<evidence type="ECO:0000256" key="6">
    <source>
        <dbReference type="ARBA" id="ARBA00023015"/>
    </source>
</evidence>
<keyword evidence="8" id="KW-0804">Transcription</keyword>
<dbReference type="PANTHER" id="PTHR33238:SF7">
    <property type="entry name" value="IRON-DEPENDENT TRANSCRIPTIONAL REGULATOR"/>
    <property type="match status" value="1"/>
</dbReference>
<dbReference type="InterPro" id="IPR036390">
    <property type="entry name" value="WH_DNA-bd_sf"/>
</dbReference>
<evidence type="ECO:0000313" key="12">
    <source>
        <dbReference type="Proteomes" id="UP000078596"/>
    </source>
</evidence>
<dbReference type="InterPro" id="IPR036421">
    <property type="entry name" value="Fe_dep_repressor_sf"/>
</dbReference>
<evidence type="ECO:0000256" key="9">
    <source>
        <dbReference type="ARBA" id="ARBA00025185"/>
    </source>
</evidence>
<dbReference type="SUPFAM" id="SSF46785">
    <property type="entry name" value="Winged helix' DNA-binding domain"/>
    <property type="match status" value="1"/>
</dbReference>
<dbReference type="SMART" id="SM00899">
    <property type="entry name" value="FeoA"/>
    <property type="match status" value="1"/>
</dbReference>
<dbReference type="Pfam" id="PF04023">
    <property type="entry name" value="FeoA"/>
    <property type="match status" value="1"/>
</dbReference>
<dbReference type="SUPFAM" id="SSF50037">
    <property type="entry name" value="C-terminal domain of transcriptional repressors"/>
    <property type="match status" value="1"/>
</dbReference>
<evidence type="ECO:0000256" key="4">
    <source>
        <dbReference type="ARBA" id="ARBA00022386"/>
    </source>
</evidence>
<gene>
    <name evidence="11" type="ORF">A9404_04160</name>
</gene>
<dbReference type="KEGG" id="haz:A9404_04160"/>
<dbReference type="InterPro" id="IPR022687">
    <property type="entry name" value="HTH_DTXR"/>
</dbReference>
<protein>
    <recommendedName>
        <fullName evidence="4">Transcriptional regulator MntR</fullName>
    </recommendedName>
</protein>
<keyword evidence="5" id="KW-0408">Iron</keyword>
<dbReference type="InterPro" id="IPR036388">
    <property type="entry name" value="WH-like_DNA-bd_sf"/>
</dbReference>
<dbReference type="Pfam" id="PF02742">
    <property type="entry name" value="Fe_dep_repr_C"/>
    <property type="match status" value="1"/>
</dbReference>
<keyword evidence="12" id="KW-1185">Reference proteome</keyword>
<evidence type="ECO:0000256" key="2">
    <source>
        <dbReference type="ARBA" id="ARBA00007871"/>
    </source>
</evidence>
<dbReference type="GO" id="GO:0046914">
    <property type="term" value="F:transition metal ion binding"/>
    <property type="evidence" value="ECO:0007669"/>
    <property type="project" value="InterPro"/>
</dbReference>
<keyword evidence="7" id="KW-0238">DNA-binding</keyword>
<dbReference type="GO" id="GO:0005737">
    <property type="term" value="C:cytoplasm"/>
    <property type="evidence" value="ECO:0007669"/>
    <property type="project" value="UniProtKB-SubCell"/>
</dbReference>
<comment type="function">
    <text evidence="9">In the presence of manganese, represses expression of mntH and mntS. Up-regulates expression of mntP.</text>
</comment>
<comment type="subcellular location">
    <subcellularLocation>
        <location evidence="1">Cytoplasm</location>
    </subcellularLocation>
</comment>
<evidence type="ECO:0000259" key="10">
    <source>
        <dbReference type="PROSITE" id="PS50944"/>
    </source>
</evidence>
<evidence type="ECO:0000313" key="11">
    <source>
        <dbReference type="EMBL" id="ANJ68271.1"/>
    </source>
</evidence>
<dbReference type="AlphaFoldDB" id="A0A191ZK39"/>
<name>A0A191ZK39_9GAMM</name>
<sequence length="224" mass="24296">MTSTAYEDYLKAIFKLAEQTPDQPASTSAIAERLGIAQASVTAMLKRLGNDGLIDYERYQGARLTPAGRAIAVDMIRRHRVIETFLVNNLDVPLAEVDAEAEILEHAFSSALIDRLWRHLGKPEFDPHGAPIPAVAEAPIERRDLVALSDLAPGEPATIVRLSAQNAGQLQVLTHLGLVPGQPIKRTPTSPGSTDVLLLLGRQQCAVGQELAETVWVLRAKKTT</sequence>
<feature type="domain" description="HTH dtxR-type" evidence="10">
    <location>
        <begin position="1"/>
        <end position="65"/>
    </location>
</feature>
<reference evidence="11 12" key="1">
    <citation type="submission" date="2016-06" db="EMBL/GenBank/DDBJ databases">
        <title>Insight into the functional genes involving in sulfur oxidation in Pearl River water.</title>
        <authorList>
            <person name="Luo J."/>
            <person name="Tan X."/>
            <person name="Lin W."/>
        </authorList>
    </citation>
    <scope>NUCLEOTIDE SEQUENCE [LARGE SCALE GENOMIC DNA]</scope>
    <source>
        <strain evidence="11 12">LS2</strain>
    </source>
</reference>
<dbReference type="SMART" id="SM00529">
    <property type="entry name" value="HTH_DTXR"/>
    <property type="match status" value="1"/>
</dbReference>
<dbReference type="STRING" id="1860122.A9404_04160"/>
<dbReference type="InterPro" id="IPR007167">
    <property type="entry name" value="Fe-transptr_FeoA-like"/>
</dbReference>
<keyword evidence="6" id="KW-0805">Transcription regulation</keyword>
<dbReference type="InterPro" id="IPR022689">
    <property type="entry name" value="Iron_dep_repressor"/>
</dbReference>
<comment type="subunit">
    <text evidence="3">Homodimer.</text>
</comment>
<organism evidence="11 12">
    <name type="scientific">Halothiobacillus diazotrophicus</name>
    <dbReference type="NCBI Taxonomy" id="1860122"/>
    <lineage>
        <taxon>Bacteria</taxon>
        <taxon>Pseudomonadati</taxon>
        <taxon>Pseudomonadota</taxon>
        <taxon>Gammaproteobacteria</taxon>
        <taxon>Chromatiales</taxon>
        <taxon>Halothiobacillaceae</taxon>
        <taxon>Halothiobacillus</taxon>
    </lineage>
</organism>
<dbReference type="InterPro" id="IPR050536">
    <property type="entry name" value="DtxR_MntR_Metal-Reg"/>
</dbReference>
<dbReference type="Proteomes" id="UP000078596">
    <property type="component" value="Chromosome"/>
</dbReference>
<evidence type="ECO:0000256" key="8">
    <source>
        <dbReference type="ARBA" id="ARBA00023163"/>
    </source>
</evidence>
<dbReference type="GO" id="GO:0046983">
    <property type="term" value="F:protein dimerization activity"/>
    <property type="evidence" value="ECO:0007669"/>
    <property type="project" value="InterPro"/>
</dbReference>
<dbReference type="InterPro" id="IPR038157">
    <property type="entry name" value="FeoA_core_dom"/>
</dbReference>
<comment type="similarity">
    <text evidence="2">Belongs to the DtxR/MntR family.</text>
</comment>
<dbReference type="PROSITE" id="PS50944">
    <property type="entry name" value="HTH_DTXR"/>
    <property type="match status" value="1"/>
</dbReference>
<dbReference type="Gene3D" id="1.10.60.10">
    <property type="entry name" value="Iron dependent repressor, metal binding and dimerisation domain"/>
    <property type="match status" value="1"/>
</dbReference>
<dbReference type="EMBL" id="CP016027">
    <property type="protein sequence ID" value="ANJ68271.1"/>
    <property type="molecule type" value="Genomic_DNA"/>
</dbReference>
<dbReference type="Gene3D" id="1.10.10.10">
    <property type="entry name" value="Winged helix-like DNA-binding domain superfamily/Winged helix DNA-binding domain"/>
    <property type="match status" value="1"/>
</dbReference>
<dbReference type="SUPFAM" id="SSF47979">
    <property type="entry name" value="Iron-dependent repressor protein, dimerization domain"/>
    <property type="match status" value="1"/>
</dbReference>
<evidence type="ECO:0000256" key="3">
    <source>
        <dbReference type="ARBA" id="ARBA00011738"/>
    </source>
</evidence>